<reference evidence="11" key="1">
    <citation type="submission" date="2020-01" db="EMBL/GenBank/DDBJ databases">
        <authorList>
            <person name="Mishra B."/>
        </authorList>
    </citation>
    <scope>NUCLEOTIDE SEQUENCE [LARGE SCALE GENOMIC DNA]</scope>
</reference>
<organism evidence="11 12">
    <name type="scientific">Microthlaspi erraticum</name>
    <dbReference type="NCBI Taxonomy" id="1685480"/>
    <lineage>
        <taxon>Eukaryota</taxon>
        <taxon>Viridiplantae</taxon>
        <taxon>Streptophyta</taxon>
        <taxon>Embryophyta</taxon>
        <taxon>Tracheophyta</taxon>
        <taxon>Spermatophyta</taxon>
        <taxon>Magnoliopsida</taxon>
        <taxon>eudicotyledons</taxon>
        <taxon>Gunneridae</taxon>
        <taxon>Pentapetalae</taxon>
        <taxon>rosids</taxon>
        <taxon>malvids</taxon>
        <taxon>Brassicales</taxon>
        <taxon>Brassicaceae</taxon>
        <taxon>Coluteocarpeae</taxon>
        <taxon>Microthlaspi</taxon>
    </lineage>
</organism>
<evidence type="ECO:0000256" key="7">
    <source>
        <dbReference type="ARBA" id="ARBA00023242"/>
    </source>
</evidence>
<feature type="compositionally biased region" description="Basic and acidic residues" evidence="8">
    <location>
        <begin position="206"/>
        <end position="223"/>
    </location>
</feature>
<accession>A0A6D2JIU1</accession>
<evidence type="ECO:0000256" key="2">
    <source>
        <dbReference type="ARBA" id="ARBA00022737"/>
    </source>
</evidence>
<dbReference type="InterPro" id="IPR044810">
    <property type="entry name" value="WRKY_plant"/>
</dbReference>
<feature type="domain" description="TIR" evidence="9">
    <location>
        <begin position="276"/>
        <end position="439"/>
    </location>
</feature>
<keyword evidence="12" id="KW-1185">Reference proteome</keyword>
<keyword evidence="3" id="KW-0805">Transcription regulation</keyword>
<evidence type="ECO:0000313" key="11">
    <source>
        <dbReference type="EMBL" id="CAA7039653.1"/>
    </source>
</evidence>
<evidence type="ECO:0000259" key="9">
    <source>
        <dbReference type="PROSITE" id="PS50104"/>
    </source>
</evidence>
<keyword evidence="5" id="KW-0238">DNA-binding</keyword>
<keyword evidence="4" id="KW-0520">NAD</keyword>
<evidence type="ECO:0000256" key="4">
    <source>
        <dbReference type="ARBA" id="ARBA00023027"/>
    </source>
</evidence>
<evidence type="ECO:0000256" key="8">
    <source>
        <dbReference type="SAM" id="MobiDB-lite"/>
    </source>
</evidence>
<evidence type="ECO:0008006" key="13">
    <source>
        <dbReference type="Google" id="ProtNLM"/>
    </source>
</evidence>
<dbReference type="EMBL" id="CACVBM020001215">
    <property type="protein sequence ID" value="CAA7039653.1"/>
    <property type="molecule type" value="Genomic_DNA"/>
</dbReference>
<dbReference type="GO" id="GO:0007165">
    <property type="term" value="P:signal transduction"/>
    <property type="evidence" value="ECO:0007669"/>
    <property type="project" value="InterPro"/>
</dbReference>
<evidence type="ECO:0000256" key="5">
    <source>
        <dbReference type="ARBA" id="ARBA00023125"/>
    </source>
</evidence>
<comment type="caution">
    <text evidence="11">The sequence shown here is derived from an EMBL/GenBank/DDBJ whole genome shotgun (WGS) entry which is preliminary data.</text>
</comment>
<feature type="domain" description="WRKY" evidence="10">
    <location>
        <begin position="95"/>
        <end position="153"/>
    </location>
</feature>
<dbReference type="SUPFAM" id="SSF52200">
    <property type="entry name" value="Toll/Interleukin receptor TIR domain"/>
    <property type="match status" value="1"/>
</dbReference>
<proteinExistence type="predicted"/>
<dbReference type="Pfam" id="PF03106">
    <property type="entry name" value="WRKY"/>
    <property type="match status" value="1"/>
</dbReference>
<dbReference type="GO" id="GO:0005634">
    <property type="term" value="C:nucleus"/>
    <property type="evidence" value="ECO:0007669"/>
    <property type="project" value="UniProtKB-SubCell"/>
</dbReference>
<name>A0A6D2JIU1_9BRAS</name>
<dbReference type="FunFam" id="2.20.25.80:FF:000006">
    <property type="entry name" value="WRKY transcription factor"/>
    <property type="match status" value="1"/>
</dbReference>
<dbReference type="InterPro" id="IPR035897">
    <property type="entry name" value="Toll_tir_struct_dom_sf"/>
</dbReference>
<keyword evidence="6" id="KW-0804">Transcription</keyword>
<evidence type="ECO:0000256" key="3">
    <source>
        <dbReference type="ARBA" id="ARBA00023015"/>
    </source>
</evidence>
<feature type="compositionally biased region" description="Polar residues" evidence="8">
    <location>
        <begin position="171"/>
        <end position="185"/>
    </location>
</feature>
<dbReference type="PROSITE" id="PS50104">
    <property type="entry name" value="TIR"/>
    <property type="match status" value="1"/>
</dbReference>
<dbReference type="GO" id="GO:0043565">
    <property type="term" value="F:sequence-specific DNA binding"/>
    <property type="evidence" value="ECO:0007669"/>
    <property type="project" value="InterPro"/>
</dbReference>
<protein>
    <recommendedName>
        <fullName evidence="13">TIR domain-containing protein</fullName>
    </recommendedName>
</protein>
<feature type="region of interest" description="Disordered" evidence="8">
    <location>
        <begin position="146"/>
        <end position="223"/>
    </location>
</feature>
<feature type="region of interest" description="Disordered" evidence="8">
    <location>
        <begin position="1"/>
        <end position="38"/>
    </location>
</feature>
<dbReference type="InterPro" id="IPR036576">
    <property type="entry name" value="WRKY_dom_sf"/>
</dbReference>
<gene>
    <name evidence="11" type="ORF">MERR_LOCUS26888</name>
</gene>
<dbReference type="GO" id="GO:0003700">
    <property type="term" value="F:DNA-binding transcription factor activity"/>
    <property type="evidence" value="ECO:0007669"/>
    <property type="project" value="InterPro"/>
</dbReference>
<feature type="compositionally biased region" description="Low complexity" evidence="8">
    <location>
        <begin position="155"/>
        <end position="168"/>
    </location>
</feature>
<evidence type="ECO:0000256" key="1">
    <source>
        <dbReference type="ARBA" id="ARBA00004123"/>
    </source>
</evidence>
<dbReference type="PROSITE" id="PS50811">
    <property type="entry name" value="WRKY"/>
    <property type="match status" value="1"/>
</dbReference>
<evidence type="ECO:0000313" key="12">
    <source>
        <dbReference type="Proteomes" id="UP000467841"/>
    </source>
</evidence>
<dbReference type="Proteomes" id="UP000467841">
    <property type="component" value="Unassembled WGS sequence"/>
</dbReference>
<dbReference type="Gene3D" id="2.20.25.80">
    <property type="entry name" value="WRKY domain"/>
    <property type="match status" value="1"/>
</dbReference>
<evidence type="ECO:0000256" key="6">
    <source>
        <dbReference type="ARBA" id="ARBA00023163"/>
    </source>
</evidence>
<dbReference type="AlphaFoldDB" id="A0A6D2JIU1"/>
<dbReference type="PANTHER" id="PTHR31221:SF360">
    <property type="entry name" value="WRKY DOMAIN-CONTAINING PROTEIN"/>
    <property type="match status" value="1"/>
</dbReference>
<dbReference type="OrthoDB" id="2021103at2759"/>
<sequence length="459" mass="52671">MTQQQELAQVTAQAVQGNTVHTQSQAESPPYTEQRQTSLIEPELPSFSPLHRYQIPLVQDSSELEPVSIFNRQKCYLLSLARQPYKQSRLIFQADDEYNWRKYGQKQVKGSEFPRIYYKCTHPSCHVKKKVERSLYGQVTAIIYKGDHNHEPPHNNKSGNNDNGSSKSCDIASQTHQTSNSSSLNKTKRDHETTTTNQMYVASDSEEVRNAEKHDDEPDPKRRMVTKDDLFDEPYRRICYKRATYEGKHNHDVPAARTSSHQLRPNNLHNTATANVTQQVAIIYRGDHVGCNFVSHVTDAFDRHRVNYFVDKKEQRGTDLENIFVRFQESSIALAIISTRFSESRWCMDESAKLKELADQGKLQIIPIFYKVSARDVRRLTGEFGDNFWTLAKKSSGDQIKKWMDALKYISNKMGLSLKDKSSEADFIKEVVTEVKRVIVATGRCMNQEALVPGDPQKD</sequence>
<keyword evidence="2" id="KW-0677">Repeat</keyword>
<evidence type="ECO:0000259" key="10">
    <source>
        <dbReference type="PROSITE" id="PS50811"/>
    </source>
</evidence>
<dbReference type="InterPro" id="IPR000157">
    <property type="entry name" value="TIR_dom"/>
</dbReference>
<dbReference type="SMART" id="SM00774">
    <property type="entry name" value="WRKY"/>
    <property type="match status" value="1"/>
</dbReference>
<comment type="subcellular location">
    <subcellularLocation>
        <location evidence="1">Nucleus</location>
    </subcellularLocation>
</comment>
<dbReference type="PANTHER" id="PTHR31221">
    <property type="entry name" value="WRKY TRANSCRIPTION FACTOR PROTEIN 1-RELATED"/>
    <property type="match status" value="1"/>
</dbReference>
<dbReference type="Pfam" id="PF01582">
    <property type="entry name" value="TIR"/>
    <property type="match status" value="1"/>
</dbReference>
<dbReference type="FunFam" id="3.40.50.10140:FF:000007">
    <property type="entry name" value="Disease resistance protein (TIR-NBS-LRR class)"/>
    <property type="match status" value="1"/>
</dbReference>
<dbReference type="SUPFAM" id="SSF118290">
    <property type="entry name" value="WRKY DNA-binding domain"/>
    <property type="match status" value="1"/>
</dbReference>
<keyword evidence="7" id="KW-0539">Nucleus</keyword>
<dbReference type="InterPro" id="IPR003657">
    <property type="entry name" value="WRKY_dom"/>
</dbReference>
<dbReference type="SMART" id="SM00255">
    <property type="entry name" value="TIR"/>
    <property type="match status" value="1"/>
</dbReference>
<dbReference type="Gene3D" id="3.40.50.10140">
    <property type="entry name" value="Toll/interleukin-1 receptor homology (TIR) domain"/>
    <property type="match status" value="1"/>
</dbReference>